<dbReference type="InterPro" id="IPR029060">
    <property type="entry name" value="PIN-like_dom_sf"/>
</dbReference>
<dbReference type="PANTHER" id="PTHR47018:SF3">
    <property type="entry name" value="MYCBP-ASSOCIATED PROTEIN"/>
    <property type="match status" value="1"/>
</dbReference>
<organism evidence="1 2">
    <name type="scientific">Hydra vulgaris</name>
    <name type="common">Hydra</name>
    <name type="synonym">Hydra attenuata</name>
    <dbReference type="NCBI Taxonomy" id="6087"/>
    <lineage>
        <taxon>Eukaryota</taxon>
        <taxon>Metazoa</taxon>
        <taxon>Cnidaria</taxon>
        <taxon>Hydrozoa</taxon>
        <taxon>Hydroidolina</taxon>
        <taxon>Anthoathecata</taxon>
        <taxon>Aplanulata</taxon>
        <taxon>Hydridae</taxon>
        <taxon>Hydra</taxon>
    </lineage>
</organism>
<proteinExistence type="predicted"/>
<evidence type="ECO:0000313" key="2">
    <source>
        <dbReference type="RefSeq" id="XP_065644966.1"/>
    </source>
</evidence>
<sequence>MAEHFERLCGWFESQMAPVTTTELHLKMEELANSKDIYSMKHLKRKLEEKYKDDIIISQTEGKSNLVCFKDAATFIIKKSKAENKDTNEGEVIIGTAAKLIKAEILNLKFSTENYPSKYDIEHHEESLSPLLRLFMKQIISDELKQSSIGQTITKAIRSRFYVPPLLFGLGIELDHKFASKWLTNELFKLGFCISPSEVTRFKHSVMANNDNIVDGVLNGLFTQWVADNVDHNICTLDGKDTFHGMGIIAAGMMNSKVLDNLHRIKRIRYGLKAAEINSKINIPILWYDVPDTAALTKILFKPIVELQSPQTFSLSLGIDLFWQSSFTSTAGENRAQWSGFMQLHHNGKCHPGKSEIFMAFIINLNPSDENCIYSTLVFIQNQAKLINLPTPSVTFDQPLWLKAYEIAKSKQLDIVIRLGGFHILMSFLGSIGMAMEGSGLNRLLELIYASNSVTHIMTGKAVARALRAHFLVESALMSLLFKQSLKDEADSSLENMYQDLVQGNMDLEEINNSSVVIRFTNLIKNLKIQLSRSSRTAKLWLQYLEYISIIKMFIRAERTGNWHEHLEAIRLMLNLFAATGHINYAKSARLYLQSMYSLNSEYPWLYEQYCKSGYHCIRRTDRYWAGLWPDLVIEQCMMRSIKSSGGLTRGRGMSESTRNLWVSTLHECAAIHDSMSTLTKHRFESSQQHCESGESRRKKDTKDFKALKEQLDLFNPFEFQDSGLQCIFTGLCADKDDEINCDQAENVGIEIQNSLNNIAVNQAIIKRSKQVKTLAKLMPSVKVNGDAVHVDPNVLFQRLIMLIERVEDLTDCFEYELTPEPTSLFKDGLMRKPNKAELGRELIKDSTILTENNDTTYILDGGALLHRVFWSLPATYSDIIEQYCTYITKKYGNHTLIIFDGYKSSIKDQEHQRRGRKFVNIVFQPKNQVNCKQSEFLSNSNNKTALIKALGMKLREKGHIVVECEGDADRTIATKGIELVQNGKCVTIVADDTDILVMLVHMWEQTMCEIFLRRKTKKNMKKIRKQSA</sequence>
<reference evidence="2" key="2">
    <citation type="submission" date="2025-08" db="UniProtKB">
        <authorList>
            <consortium name="RefSeq"/>
        </authorList>
    </citation>
    <scope>IDENTIFICATION</scope>
</reference>
<dbReference type="Proteomes" id="UP001652625">
    <property type="component" value="Chromosome 01"/>
</dbReference>
<protein>
    <submittedName>
        <fullName evidence="2">Uncharacterized protein LOC136075513</fullName>
    </submittedName>
</protein>
<name>A0ABM4B7X3_HYDVU</name>
<dbReference type="SUPFAM" id="SSF88723">
    <property type="entry name" value="PIN domain-like"/>
    <property type="match status" value="1"/>
</dbReference>
<dbReference type="RefSeq" id="XP_065644966.1">
    <property type="nucleotide sequence ID" value="XM_065788894.1"/>
</dbReference>
<dbReference type="GeneID" id="136075513"/>
<gene>
    <name evidence="2" type="primary">LOC136075513</name>
</gene>
<accession>A0ABM4B7X3</accession>
<dbReference type="Gene3D" id="3.40.50.1010">
    <property type="entry name" value="5'-nuclease"/>
    <property type="match status" value="1"/>
</dbReference>
<reference evidence="1" key="1">
    <citation type="submission" date="2025-05" db="UniProtKB">
        <authorList>
            <consortium name="RefSeq"/>
        </authorList>
    </citation>
    <scope>NUCLEOTIDE SEQUENCE [LARGE SCALE GENOMIC DNA]</scope>
</reference>
<keyword evidence="1" id="KW-1185">Reference proteome</keyword>
<evidence type="ECO:0000313" key="1">
    <source>
        <dbReference type="Proteomes" id="UP001652625"/>
    </source>
</evidence>
<dbReference type="PANTHER" id="PTHR47018">
    <property type="entry name" value="CXC DOMAIN-CONTAINING PROTEIN-RELATED"/>
    <property type="match status" value="1"/>
</dbReference>